<evidence type="ECO:0000313" key="4">
    <source>
        <dbReference type="RefSeq" id="XP_022245240.1"/>
    </source>
</evidence>
<proteinExistence type="predicted"/>
<protein>
    <submittedName>
        <fullName evidence="4">Beta-scruin-like</fullName>
    </submittedName>
</protein>
<dbReference type="SUPFAM" id="SSF117281">
    <property type="entry name" value="Kelch motif"/>
    <property type="match status" value="1"/>
</dbReference>
<dbReference type="PANTHER" id="PTHR46344:SF16">
    <property type="entry name" value="KELCH MOTIF FAMILY PROTEIN, EXPRESSED"/>
    <property type="match status" value="1"/>
</dbReference>
<evidence type="ECO:0000256" key="1">
    <source>
        <dbReference type="ARBA" id="ARBA00022441"/>
    </source>
</evidence>
<dbReference type="PANTHER" id="PTHR46344">
    <property type="entry name" value="OS02G0202900 PROTEIN"/>
    <property type="match status" value="1"/>
</dbReference>
<dbReference type="GeneID" id="111086490"/>
<dbReference type="Proteomes" id="UP000694941">
    <property type="component" value="Unplaced"/>
</dbReference>
<accession>A0ABM1SNN4</accession>
<dbReference type="InterPro" id="IPR000048">
    <property type="entry name" value="IQ_motif_EF-hand-BS"/>
</dbReference>
<keyword evidence="1" id="KW-0880">Kelch repeat</keyword>
<dbReference type="RefSeq" id="XP_022245240.1">
    <property type="nucleotide sequence ID" value="XM_022389532.1"/>
</dbReference>
<evidence type="ECO:0000313" key="3">
    <source>
        <dbReference type="Proteomes" id="UP000694941"/>
    </source>
</evidence>
<name>A0ABM1SNN4_LIMPO</name>
<reference evidence="4" key="1">
    <citation type="submission" date="2025-08" db="UniProtKB">
        <authorList>
            <consortium name="RefSeq"/>
        </authorList>
    </citation>
    <scope>IDENTIFICATION</scope>
    <source>
        <tissue evidence="4">Muscle</tissue>
    </source>
</reference>
<dbReference type="CDD" id="cd23767">
    <property type="entry name" value="IQCD"/>
    <property type="match status" value="1"/>
</dbReference>
<evidence type="ECO:0000256" key="2">
    <source>
        <dbReference type="ARBA" id="ARBA00022737"/>
    </source>
</evidence>
<organism evidence="3 4">
    <name type="scientific">Limulus polyphemus</name>
    <name type="common">Atlantic horseshoe crab</name>
    <dbReference type="NCBI Taxonomy" id="6850"/>
    <lineage>
        <taxon>Eukaryota</taxon>
        <taxon>Metazoa</taxon>
        <taxon>Ecdysozoa</taxon>
        <taxon>Arthropoda</taxon>
        <taxon>Chelicerata</taxon>
        <taxon>Merostomata</taxon>
        <taxon>Xiphosura</taxon>
        <taxon>Limulidae</taxon>
        <taxon>Limulus</taxon>
    </lineage>
</organism>
<dbReference type="Gene3D" id="2.120.10.80">
    <property type="entry name" value="Kelch-type beta propeller"/>
    <property type="match status" value="1"/>
</dbReference>
<dbReference type="Gene3D" id="1.20.5.190">
    <property type="match status" value="1"/>
</dbReference>
<keyword evidence="2" id="KW-0677">Repeat</keyword>
<dbReference type="InterPro" id="IPR015915">
    <property type="entry name" value="Kelch-typ_b-propeller"/>
</dbReference>
<dbReference type="PROSITE" id="PS50096">
    <property type="entry name" value="IQ"/>
    <property type="match status" value="1"/>
</dbReference>
<sequence length="256" mass="28463">MVKPMPEPLMGCGATYLEGLVYVAGEVTNSKTNKNLSIDVDHVLCYDAVEDSWYKKPPLLQRRAFCAAITVKREVWIWGGLSGLQESGQLDSIDTVDVYSPRKCLWETKLSLSTPKDAVAIAKAGSYVYVLGGMNSKEEEALSENDIYDRERNLLLVGSALPLAIAGAAAVGVPVNYFAKIGNKWVTQEPDDIVKNQAAVKIQAVFRGHHSRRQLLSGRRYIHHDERQSVGRASSLFGYHTRSSLNRLRDDQCKHQ</sequence>
<dbReference type="Pfam" id="PF00612">
    <property type="entry name" value="IQ"/>
    <property type="match status" value="1"/>
</dbReference>
<gene>
    <name evidence="4" type="primary">LOC111086490</name>
</gene>
<keyword evidence="3" id="KW-1185">Reference proteome</keyword>